<keyword evidence="3" id="KW-1185">Reference proteome</keyword>
<accession>A0A2N4UW29</accession>
<dbReference type="InterPro" id="IPR023346">
    <property type="entry name" value="Lysozyme-like_dom_sf"/>
</dbReference>
<evidence type="ECO:0000313" key="3">
    <source>
        <dbReference type="Proteomes" id="UP000234420"/>
    </source>
</evidence>
<dbReference type="InterPro" id="IPR008258">
    <property type="entry name" value="Transglycosylase_SLT_dom_1"/>
</dbReference>
<feature type="domain" description="Transglycosylase SLT" evidence="1">
    <location>
        <begin position="26"/>
        <end position="129"/>
    </location>
</feature>
<dbReference type="SUPFAM" id="SSF53955">
    <property type="entry name" value="Lysozyme-like"/>
    <property type="match status" value="1"/>
</dbReference>
<evidence type="ECO:0000313" key="2">
    <source>
        <dbReference type="EMBL" id="PLC59213.1"/>
    </source>
</evidence>
<evidence type="ECO:0000259" key="1">
    <source>
        <dbReference type="Pfam" id="PF01464"/>
    </source>
</evidence>
<comment type="caution">
    <text evidence="2">The sequence shown here is derived from an EMBL/GenBank/DDBJ whole genome shotgun (WGS) entry which is preliminary data.</text>
</comment>
<proteinExistence type="predicted"/>
<dbReference type="AlphaFoldDB" id="A0A2N4UW29"/>
<sequence>MAYYVDIPQQYETAGHPISQVQIEKYVDAAALKHHIDKYLLLAILDVEHGNEGMVKKNNGQSWDLGVAQINTIQFNEVFFKQEYQDVNWMKLANNTSLNIDVAARILELRISELKTGESIINAVGHYHSKTPSHKMKYLQTLMHKYYQRAKKSGTGFNLK</sequence>
<dbReference type="EMBL" id="NPIB01000002">
    <property type="protein sequence ID" value="PLC59213.1"/>
    <property type="molecule type" value="Genomic_DNA"/>
</dbReference>
<dbReference type="GeneID" id="69965858"/>
<gene>
    <name evidence="2" type="ORF">CIK00_02815</name>
</gene>
<dbReference type="Pfam" id="PF01464">
    <property type="entry name" value="SLT"/>
    <property type="match status" value="1"/>
</dbReference>
<protein>
    <recommendedName>
        <fullName evidence="1">Transglycosylase SLT domain-containing protein</fullName>
    </recommendedName>
</protein>
<reference evidence="2 3" key="1">
    <citation type="journal article" date="2018" name="Syst. Appl. Microbiol.">
        <title>Photobacterium carnosum sp. nov., isolated from spoiled modified atmosphere packaged poultry meat.</title>
        <authorList>
            <person name="Hilgarth M."/>
            <person name="Fuertes S."/>
            <person name="Ehrmann M."/>
            <person name="Vogel R.F."/>
        </authorList>
    </citation>
    <scope>NUCLEOTIDE SEQUENCE [LARGE SCALE GENOMIC DNA]</scope>
    <source>
        <strain evidence="2 3">TMW 2.2021</strain>
    </source>
</reference>
<dbReference type="Gene3D" id="1.10.530.10">
    <property type="match status" value="1"/>
</dbReference>
<dbReference type="RefSeq" id="WP_101767416.1">
    <property type="nucleotide sequence ID" value="NZ_BPPU01000003.1"/>
</dbReference>
<dbReference type="CDD" id="cd13400">
    <property type="entry name" value="LT_IagB-like"/>
    <property type="match status" value="1"/>
</dbReference>
<name>A0A2N4UW29_9GAMM</name>
<organism evidence="2 3">
    <name type="scientific">Photobacterium carnosum</name>
    <dbReference type="NCBI Taxonomy" id="2023717"/>
    <lineage>
        <taxon>Bacteria</taxon>
        <taxon>Pseudomonadati</taxon>
        <taxon>Pseudomonadota</taxon>
        <taxon>Gammaproteobacteria</taxon>
        <taxon>Vibrionales</taxon>
        <taxon>Vibrionaceae</taxon>
        <taxon>Photobacterium</taxon>
    </lineage>
</organism>
<dbReference type="Proteomes" id="UP000234420">
    <property type="component" value="Unassembled WGS sequence"/>
</dbReference>